<dbReference type="InterPro" id="IPR050228">
    <property type="entry name" value="Carboxylesterase_BioH"/>
</dbReference>
<dbReference type="RefSeq" id="WP_173040892.1">
    <property type="nucleotide sequence ID" value="NZ_AP022870.1"/>
</dbReference>
<protein>
    <recommendedName>
        <fullName evidence="1">AB hydrolase-1 domain-containing protein</fullName>
    </recommendedName>
</protein>
<name>A0A6F8Y465_9ACTN</name>
<proteinExistence type="predicted"/>
<accession>A0A6F8Y465</accession>
<dbReference type="PRINTS" id="PR00111">
    <property type="entry name" value="ABHYDROLASE"/>
</dbReference>
<dbReference type="InterPro" id="IPR000073">
    <property type="entry name" value="AB_hydrolase_1"/>
</dbReference>
<dbReference type="AlphaFoldDB" id="A0A6F8Y465"/>
<reference evidence="2 3" key="1">
    <citation type="submission" date="2020-03" db="EMBL/GenBank/DDBJ databases">
        <title>Whole genome shotgun sequence of Phytohabitans flavus NBRC 107702.</title>
        <authorList>
            <person name="Komaki H."/>
            <person name="Tamura T."/>
        </authorList>
    </citation>
    <scope>NUCLEOTIDE SEQUENCE [LARGE SCALE GENOMIC DNA]</scope>
    <source>
        <strain evidence="2 3">NBRC 107702</strain>
    </source>
</reference>
<dbReference type="Pfam" id="PF00561">
    <property type="entry name" value="Abhydrolase_1"/>
    <property type="match status" value="1"/>
</dbReference>
<dbReference type="Gene3D" id="3.40.50.1820">
    <property type="entry name" value="alpha/beta hydrolase"/>
    <property type="match status" value="1"/>
</dbReference>
<dbReference type="KEGG" id="pfla:Pflav_072600"/>
<evidence type="ECO:0000313" key="3">
    <source>
        <dbReference type="Proteomes" id="UP000502508"/>
    </source>
</evidence>
<dbReference type="Proteomes" id="UP000502508">
    <property type="component" value="Chromosome"/>
</dbReference>
<organism evidence="2 3">
    <name type="scientific">Phytohabitans flavus</name>
    <dbReference type="NCBI Taxonomy" id="1076124"/>
    <lineage>
        <taxon>Bacteria</taxon>
        <taxon>Bacillati</taxon>
        <taxon>Actinomycetota</taxon>
        <taxon>Actinomycetes</taxon>
        <taxon>Micromonosporales</taxon>
        <taxon>Micromonosporaceae</taxon>
    </lineage>
</organism>
<dbReference type="PANTHER" id="PTHR43194">
    <property type="entry name" value="HYDROLASE ALPHA/BETA FOLD FAMILY"/>
    <property type="match status" value="1"/>
</dbReference>
<gene>
    <name evidence="2" type="ORF">Pflav_072600</name>
</gene>
<reference evidence="2 3" key="2">
    <citation type="submission" date="2020-03" db="EMBL/GenBank/DDBJ databases">
        <authorList>
            <person name="Ichikawa N."/>
            <person name="Kimura A."/>
            <person name="Kitahashi Y."/>
            <person name="Uohara A."/>
        </authorList>
    </citation>
    <scope>NUCLEOTIDE SEQUENCE [LARGE SCALE GENOMIC DNA]</scope>
    <source>
        <strain evidence="2 3">NBRC 107702</strain>
    </source>
</reference>
<dbReference type="EMBL" id="AP022870">
    <property type="protein sequence ID" value="BCB80850.1"/>
    <property type="molecule type" value="Genomic_DNA"/>
</dbReference>
<dbReference type="InterPro" id="IPR029058">
    <property type="entry name" value="AB_hydrolase_fold"/>
</dbReference>
<keyword evidence="3" id="KW-1185">Reference proteome</keyword>
<dbReference type="GO" id="GO:0003824">
    <property type="term" value="F:catalytic activity"/>
    <property type="evidence" value="ECO:0007669"/>
    <property type="project" value="UniProtKB-ARBA"/>
</dbReference>
<evidence type="ECO:0000259" key="1">
    <source>
        <dbReference type="Pfam" id="PF00561"/>
    </source>
</evidence>
<sequence length="263" mass="28102">MVDLWQGGVRLHCREYGGSGRPVLLLHGLAGHSGEWRRTAEALAGEYRVLALDLRGHGQSTRRPADVSRAAYVADVATVIRELGGGPVALVGQSFGAHTAMLTAAAHPDLVDRLVLVEGGVGGAGGASVEAVEGWLRSWPAPFATRADAERFFGGPPSAGAWVDGLEERADGLWPRFDVDILVDALRPVAAAEHWPDWERLTCPTLLVLGERGIIGAAEIAEMIARRPETRQVTIPAAGHDLHLERPDEWARVLARYLGTGTA</sequence>
<feature type="domain" description="AB hydrolase-1" evidence="1">
    <location>
        <begin position="22"/>
        <end position="247"/>
    </location>
</feature>
<evidence type="ECO:0000313" key="2">
    <source>
        <dbReference type="EMBL" id="BCB80850.1"/>
    </source>
</evidence>
<dbReference type="SUPFAM" id="SSF53474">
    <property type="entry name" value="alpha/beta-Hydrolases"/>
    <property type="match status" value="1"/>
</dbReference>
<dbReference type="PANTHER" id="PTHR43194:SF2">
    <property type="entry name" value="PEROXISOMAL MEMBRANE PROTEIN LPX1"/>
    <property type="match status" value="1"/>
</dbReference>